<gene>
    <name evidence="3" type="ORF">ARD30_13215</name>
    <name evidence="4" type="ORF">SAMN05660750_04939</name>
</gene>
<dbReference type="OrthoDB" id="9802699at2"/>
<sequence>MSDPITKVEPIVLRIPFDDGGKGQGITPTRWSNLDIVLVRVETGSGLIGWGEAFGYMCQNATAVAVRDLVAPAVIGRDSRDPQAVNLAAQQALALFGRYGITMFAISGLDIALWDIAGKRAGLPLSRLIGSPHRDRIRAYASLVRYGEAERVEHFAAEAAALGYDEVKLHEVLPETIWAGRRGAGPRARLTVDVNCQWSLEQVRAMLPVLAETEVNWLEEPTFPPEDPTPWRAIAAEGIAIAAGENACTAMEFGRLVPALDVVQPSVTKVGGVTEFLKVAQVVRAAGKRLAPHSPYFGPGYWASLQLAAAIGAFEVFEFLYVRPEAWCGLDPVLPVDGVIRIPDAPGIGFEPDMSAIERYRI</sequence>
<dbReference type="InterPro" id="IPR013341">
    <property type="entry name" value="Mandelate_racemase_N_dom"/>
</dbReference>
<dbReference type="Proteomes" id="UP000190130">
    <property type="component" value="Unassembled WGS sequence"/>
</dbReference>
<dbReference type="SFLD" id="SFLDS00001">
    <property type="entry name" value="Enolase"/>
    <property type="match status" value="1"/>
</dbReference>
<dbReference type="InterPro" id="IPR018110">
    <property type="entry name" value="Mandel_Rmase/mucon_lact_enz_CS"/>
</dbReference>
<dbReference type="SUPFAM" id="SSF54826">
    <property type="entry name" value="Enolase N-terminal domain-like"/>
    <property type="match status" value="1"/>
</dbReference>
<dbReference type="InterPro" id="IPR029017">
    <property type="entry name" value="Enolase-like_N"/>
</dbReference>
<dbReference type="CDD" id="cd03316">
    <property type="entry name" value="MR_like"/>
    <property type="match status" value="1"/>
</dbReference>
<dbReference type="PANTHER" id="PTHR48080">
    <property type="entry name" value="D-GALACTONATE DEHYDRATASE-RELATED"/>
    <property type="match status" value="1"/>
</dbReference>
<dbReference type="PANTHER" id="PTHR48080:SF2">
    <property type="entry name" value="D-GALACTONATE DEHYDRATASE"/>
    <property type="match status" value="1"/>
</dbReference>
<dbReference type="RefSeq" id="WP_055728236.1">
    <property type="nucleotide sequence ID" value="NZ_FUYX01000023.1"/>
</dbReference>
<evidence type="ECO:0000313" key="4">
    <source>
        <dbReference type="EMBL" id="SKC16299.1"/>
    </source>
</evidence>
<dbReference type="Pfam" id="PF13378">
    <property type="entry name" value="MR_MLE_C"/>
    <property type="match status" value="1"/>
</dbReference>
<accession>A0A0Q3SYN4</accession>
<proteinExistence type="predicted"/>
<dbReference type="InterPro" id="IPR034593">
    <property type="entry name" value="DgoD-like"/>
</dbReference>
<dbReference type="EMBL" id="LMAR01000035">
    <property type="protein sequence ID" value="KQK30490.1"/>
    <property type="molecule type" value="Genomic_DNA"/>
</dbReference>
<dbReference type="GO" id="GO:0000287">
    <property type="term" value="F:magnesium ion binding"/>
    <property type="evidence" value="ECO:0007669"/>
    <property type="project" value="UniProtKB-ARBA"/>
</dbReference>
<dbReference type="GO" id="GO:0009063">
    <property type="term" value="P:amino acid catabolic process"/>
    <property type="evidence" value="ECO:0007669"/>
    <property type="project" value="InterPro"/>
</dbReference>
<dbReference type="SMART" id="SM00922">
    <property type="entry name" value="MR_MLE"/>
    <property type="match status" value="1"/>
</dbReference>
<name>A0A0Q3SYN4_9HYPH</name>
<dbReference type="Proteomes" id="UP000051562">
    <property type="component" value="Unassembled WGS sequence"/>
</dbReference>
<feature type="domain" description="Mandelate racemase/muconate lactonizing enzyme C-terminal" evidence="2">
    <location>
        <begin position="149"/>
        <end position="242"/>
    </location>
</feature>
<dbReference type="InterPro" id="IPR029065">
    <property type="entry name" value="Enolase_C-like"/>
</dbReference>
<evidence type="ECO:0000259" key="2">
    <source>
        <dbReference type="SMART" id="SM00922"/>
    </source>
</evidence>
<dbReference type="Pfam" id="PF02746">
    <property type="entry name" value="MR_MLE_N"/>
    <property type="match status" value="1"/>
</dbReference>
<dbReference type="Gene3D" id="3.30.390.10">
    <property type="entry name" value="Enolase-like, N-terminal domain"/>
    <property type="match status" value="1"/>
</dbReference>
<dbReference type="GO" id="GO:0016829">
    <property type="term" value="F:lyase activity"/>
    <property type="evidence" value="ECO:0007669"/>
    <property type="project" value="UniProtKB-KW"/>
</dbReference>
<keyword evidence="5" id="KW-1185">Reference proteome</keyword>
<keyword evidence="1" id="KW-0456">Lyase</keyword>
<evidence type="ECO:0000313" key="6">
    <source>
        <dbReference type="Proteomes" id="UP000190130"/>
    </source>
</evidence>
<protein>
    <submittedName>
        <fullName evidence="4">L-alanine-DL-glutamate epimerase</fullName>
    </submittedName>
</protein>
<evidence type="ECO:0000313" key="3">
    <source>
        <dbReference type="EMBL" id="KQK30490.1"/>
    </source>
</evidence>
<dbReference type="PROSITE" id="PS00908">
    <property type="entry name" value="MR_MLE_1"/>
    <property type="match status" value="1"/>
</dbReference>
<reference evidence="4 6" key="2">
    <citation type="submission" date="2017-02" db="EMBL/GenBank/DDBJ databases">
        <authorList>
            <person name="Peterson S.W."/>
        </authorList>
    </citation>
    <scope>NUCLEOTIDE SEQUENCE [LARGE SCALE GENOMIC DNA]</scope>
    <source>
        <strain evidence="4 6">DSM 9653</strain>
    </source>
</reference>
<dbReference type="Gene3D" id="3.20.20.120">
    <property type="entry name" value="Enolase-like C-terminal domain"/>
    <property type="match status" value="1"/>
</dbReference>
<reference evidence="3 5" key="1">
    <citation type="submission" date="2015-10" db="EMBL/GenBank/DDBJ databases">
        <title>Draft genome of Bosea thiooxidans.</title>
        <authorList>
            <person name="Wang X."/>
        </authorList>
    </citation>
    <scope>NUCLEOTIDE SEQUENCE [LARGE SCALE GENOMIC DNA]</scope>
    <source>
        <strain evidence="3 5">CGMCC 9174</strain>
    </source>
</reference>
<evidence type="ECO:0000313" key="5">
    <source>
        <dbReference type="Proteomes" id="UP000051562"/>
    </source>
</evidence>
<organism evidence="3 5">
    <name type="scientific">Bosea thiooxidans</name>
    <dbReference type="NCBI Taxonomy" id="53254"/>
    <lineage>
        <taxon>Bacteria</taxon>
        <taxon>Pseudomonadati</taxon>
        <taxon>Pseudomonadota</taxon>
        <taxon>Alphaproteobacteria</taxon>
        <taxon>Hyphomicrobiales</taxon>
        <taxon>Boseaceae</taxon>
        <taxon>Bosea</taxon>
    </lineage>
</organism>
<dbReference type="AlphaFoldDB" id="A0A0Q3SYN4"/>
<evidence type="ECO:0000256" key="1">
    <source>
        <dbReference type="ARBA" id="ARBA00023239"/>
    </source>
</evidence>
<dbReference type="InterPro" id="IPR013342">
    <property type="entry name" value="Mandelate_racemase_C"/>
</dbReference>
<dbReference type="InterPro" id="IPR036849">
    <property type="entry name" value="Enolase-like_C_sf"/>
</dbReference>
<dbReference type="SUPFAM" id="SSF51604">
    <property type="entry name" value="Enolase C-terminal domain-like"/>
    <property type="match status" value="1"/>
</dbReference>
<dbReference type="EMBL" id="FUYX01000023">
    <property type="protein sequence ID" value="SKC16299.1"/>
    <property type="molecule type" value="Genomic_DNA"/>
</dbReference>
<dbReference type="STRING" id="53254.SAMN05660750_04939"/>